<dbReference type="GO" id="GO:0005789">
    <property type="term" value="C:endoplasmic reticulum membrane"/>
    <property type="evidence" value="ECO:0007669"/>
    <property type="project" value="UniProtKB-SubCell"/>
</dbReference>
<keyword evidence="7" id="KW-1185">Reference proteome</keyword>
<keyword evidence="5" id="KW-0256">Endoplasmic reticulum</keyword>
<proteinExistence type="inferred from homology"/>
<dbReference type="PANTHER" id="PTHR12714">
    <property type="entry name" value="PROTEIN-S ISOPRENYLCYSTEINE O-METHYLTRANSFERASE"/>
    <property type="match status" value="1"/>
</dbReference>
<keyword evidence="3" id="KW-1133">Transmembrane helix</keyword>
<keyword evidence="5" id="KW-0949">S-adenosyl-L-methionine</keyword>
<comment type="similarity">
    <text evidence="5">Belongs to the class VI-like SAM-binding methyltransferase superfamily. Isoprenylcysteine carboxyl methyltransferase family.</text>
</comment>
<evidence type="ECO:0000256" key="2">
    <source>
        <dbReference type="ARBA" id="ARBA00022692"/>
    </source>
</evidence>
<dbReference type="HOGENOM" id="CLU_065200_6_0_1"/>
<comment type="subcellular location">
    <subcellularLocation>
        <location evidence="5">Endoplasmic reticulum membrane</location>
        <topology evidence="5">Multi-pass membrane protein</topology>
    </subcellularLocation>
    <subcellularLocation>
        <location evidence="1">Membrane</location>
        <topology evidence="1">Multi-pass membrane protein</topology>
    </subcellularLocation>
</comment>
<evidence type="ECO:0000313" key="6">
    <source>
        <dbReference type="EMBL" id="EMD38008.1"/>
    </source>
</evidence>
<dbReference type="GO" id="GO:0032259">
    <property type="term" value="P:methylation"/>
    <property type="evidence" value="ECO:0007669"/>
    <property type="project" value="UniProtKB-KW"/>
</dbReference>
<evidence type="ECO:0000256" key="5">
    <source>
        <dbReference type="RuleBase" id="RU362022"/>
    </source>
</evidence>
<dbReference type="PANTHER" id="PTHR12714:SF9">
    <property type="entry name" value="PROTEIN-S-ISOPRENYLCYSTEINE O-METHYLTRANSFERASE"/>
    <property type="match status" value="1"/>
</dbReference>
<comment type="catalytic activity">
    <reaction evidence="5">
        <text>[protein]-C-terminal S-[(2E,6E)-farnesyl]-L-cysteine + S-adenosyl-L-methionine = [protein]-C-terminal S-[(2E,6E)-farnesyl]-L-cysteine methyl ester + S-adenosyl-L-homocysteine</text>
        <dbReference type="Rhea" id="RHEA:21672"/>
        <dbReference type="Rhea" id="RHEA-COMP:12125"/>
        <dbReference type="Rhea" id="RHEA-COMP:12126"/>
        <dbReference type="ChEBI" id="CHEBI:57856"/>
        <dbReference type="ChEBI" id="CHEBI:59789"/>
        <dbReference type="ChEBI" id="CHEBI:90510"/>
        <dbReference type="ChEBI" id="CHEBI:90511"/>
        <dbReference type="EC" id="2.1.1.100"/>
    </reaction>
</comment>
<gene>
    <name evidence="6" type="ORF">CERSUDRAFT_82211</name>
</gene>
<dbReference type="Proteomes" id="UP000016930">
    <property type="component" value="Unassembled WGS sequence"/>
</dbReference>
<keyword evidence="5" id="KW-0489">Methyltransferase</keyword>
<accession>M2QLW1</accession>
<dbReference type="AlphaFoldDB" id="M2QLW1"/>
<evidence type="ECO:0000256" key="4">
    <source>
        <dbReference type="ARBA" id="ARBA00023136"/>
    </source>
</evidence>
<dbReference type="STRING" id="914234.M2QLW1"/>
<keyword evidence="2" id="KW-0812">Transmembrane</keyword>
<keyword evidence="4" id="KW-0472">Membrane</keyword>
<sequence length="249" mass="27465">MASLIPMLSTPLLKVPILLGRASIMQASCVPPPNPPAKAEEKQRFGMGVDPLTLVRGDVLCYGMLFVAWTSSLCEAVIAAATQFPSELSDRILSTLTIGPPYGPNTLQISPQWLLGVSLIYIGGLTRVACHNTLGSFFTWNLAVREDHKLVTSGPYSIVRHPSYTGMLLIGAGNILCMFAEGSWWKESGLLETPLGKVLKPLWVAWWISVPLALVLRVPKEDAVLKREFGEEWQAWSKKTPYKLIPFIY</sequence>
<evidence type="ECO:0000313" key="7">
    <source>
        <dbReference type="Proteomes" id="UP000016930"/>
    </source>
</evidence>
<dbReference type="Pfam" id="PF04140">
    <property type="entry name" value="ICMT"/>
    <property type="match status" value="1"/>
</dbReference>
<reference evidence="6 7" key="1">
    <citation type="journal article" date="2012" name="Proc. Natl. Acad. Sci. U.S.A.">
        <title>Comparative genomics of Ceriporiopsis subvermispora and Phanerochaete chrysosporium provide insight into selective ligninolysis.</title>
        <authorList>
            <person name="Fernandez-Fueyo E."/>
            <person name="Ruiz-Duenas F.J."/>
            <person name="Ferreira P."/>
            <person name="Floudas D."/>
            <person name="Hibbett D.S."/>
            <person name="Canessa P."/>
            <person name="Larrondo L.F."/>
            <person name="James T.Y."/>
            <person name="Seelenfreund D."/>
            <person name="Lobos S."/>
            <person name="Polanco R."/>
            <person name="Tello M."/>
            <person name="Honda Y."/>
            <person name="Watanabe T."/>
            <person name="Watanabe T."/>
            <person name="Ryu J.S."/>
            <person name="Kubicek C.P."/>
            <person name="Schmoll M."/>
            <person name="Gaskell J."/>
            <person name="Hammel K.E."/>
            <person name="St John F.J."/>
            <person name="Vanden Wymelenberg A."/>
            <person name="Sabat G."/>
            <person name="Splinter BonDurant S."/>
            <person name="Syed K."/>
            <person name="Yadav J.S."/>
            <person name="Doddapaneni H."/>
            <person name="Subramanian V."/>
            <person name="Lavin J.L."/>
            <person name="Oguiza J.A."/>
            <person name="Perez G."/>
            <person name="Pisabarro A.G."/>
            <person name="Ramirez L."/>
            <person name="Santoyo F."/>
            <person name="Master E."/>
            <person name="Coutinho P.M."/>
            <person name="Henrissat B."/>
            <person name="Lombard V."/>
            <person name="Magnuson J.K."/>
            <person name="Kuees U."/>
            <person name="Hori C."/>
            <person name="Igarashi K."/>
            <person name="Samejima M."/>
            <person name="Held B.W."/>
            <person name="Barry K.W."/>
            <person name="LaButti K.M."/>
            <person name="Lapidus A."/>
            <person name="Lindquist E.A."/>
            <person name="Lucas S.M."/>
            <person name="Riley R."/>
            <person name="Salamov A.A."/>
            <person name="Hoffmeister D."/>
            <person name="Schwenk D."/>
            <person name="Hadar Y."/>
            <person name="Yarden O."/>
            <person name="de Vries R.P."/>
            <person name="Wiebenga A."/>
            <person name="Stenlid J."/>
            <person name="Eastwood D."/>
            <person name="Grigoriev I.V."/>
            <person name="Berka R.M."/>
            <person name="Blanchette R.A."/>
            <person name="Kersten P."/>
            <person name="Martinez A.T."/>
            <person name="Vicuna R."/>
            <person name="Cullen D."/>
        </authorList>
    </citation>
    <scope>NUCLEOTIDE SEQUENCE [LARGE SCALE GENOMIC DNA]</scope>
    <source>
        <strain evidence="6 7">B</strain>
    </source>
</reference>
<dbReference type="InterPro" id="IPR007269">
    <property type="entry name" value="ICMT_MeTrfase"/>
</dbReference>
<protein>
    <recommendedName>
        <fullName evidence="5">Protein-S-isoprenylcysteine O-methyltransferase</fullName>
        <ecNumber evidence="5">2.1.1.100</ecNumber>
    </recommendedName>
</protein>
<keyword evidence="5" id="KW-0808">Transferase</keyword>
<evidence type="ECO:0000256" key="3">
    <source>
        <dbReference type="ARBA" id="ARBA00022989"/>
    </source>
</evidence>
<name>M2QLW1_CERS8</name>
<evidence type="ECO:0000256" key="1">
    <source>
        <dbReference type="ARBA" id="ARBA00004141"/>
    </source>
</evidence>
<dbReference type="GO" id="GO:0004671">
    <property type="term" value="F:protein C-terminal S-isoprenylcysteine carboxyl O-methyltransferase activity"/>
    <property type="evidence" value="ECO:0007669"/>
    <property type="project" value="UniProtKB-EC"/>
</dbReference>
<organism evidence="6 7">
    <name type="scientific">Ceriporiopsis subvermispora (strain B)</name>
    <name type="common">White-rot fungus</name>
    <name type="synonym">Gelatoporia subvermispora</name>
    <dbReference type="NCBI Taxonomy" id="914234"/>
    <lineage>
        <taxon>Eukaryota</taxon>
        <taxon>Fungi</taxon>
        <taxon>Dikarya</taxon>
        <taxon>Basidiomycota</taxon>
        <taxon>Agaricomycotina</taxon>
        <taxon>Agaricomycetes</taxon>
        <taxon>Polyporales</taxon>
        <taxon>Gelatoporiaceae</taxon>
        <taxon>Gelatoporia</taxon>
    </lineage>
</organism>
<dbReference type="EMBL" id="KB445795">
    <property type="protein sequence ID" value="EMD38008.1"/>
    <property type="molecule type" value="Genomic_DNA"/>
</dbReference>
<dbReference type="OrthoDB" id="422086at2759"/>
<dbReference type="Gene3D" id="1.20.120.1630">
    <property type="match status" value="1"/>
</dbReference>
<dbReference type="EC" id="2.1.1.100" evidence="5"/>